<keyword evidence="3" id="KW-0812">Transmembrane</keyword>
<gene>
    <name evidence="4" type="ORF">JBKA6_1321</name>
</gene>
<dbReference type="EMBL" id="AP014564">
    <property type="protein sequence ID" value="BAV95334.1"/>
    <property type="molecule type" value="Genomic_DNA"/>
</dbReference>
<evidence type="ECO:0000313" key="4">
    <source>
        <dbReference type="EMBL" id="BAV95334.1"/>
    </source>
</evidence>
<keyword evidence="3" id="KW-0472">Membrane</keyword>
<keyword evidence="1" id="KW-0175">Coiled coil</keyword>
<proteinExistence type="predicted"/>
<dbReference type="OrthoDB" id="1119072at2"/>
<evidence type="ECO:0000256" key="1">
    <source>
        <dbReference type="SAM" id="Coils"/>
    </source>
</evidence>
<name>A0A1J1E7M4_9FLAO</name>
<dbReference type="Proteomes" id="UP000243197">
    <property type="component" value="Chromosome"/>
</dbReference>
<sequence length="265" mass="30803">MERENLENRRSRIERLNQNRSSILERLNANRDRDRDRKANLGTDPSSANTKPANESITKDKAAEIKEDKIREKVEQKIESLNQEEIDLSKKVKKQRNKLILSRITNIIFIILFSGIGYLVFIEKLVLNTGENNPLTQKLDSLTLSNTELLNNYNELLKEKEQIDSIRKMQYDFSKMDLIYSLQIASYKKNELKFISDSYVNMLTYGDDNIIKYSLGIFKTYDEMLNFMRQLQTGGIDCFPVAKSKGKDITIEEAKQIENSIAEKN</sequence>
<accession>A0A1J1E7M4</accession>
<feature type="compositionally biased region" description="Basic and acidic residues" evidence="2">
    <location>
        <begin position="28"/>
        <end position="39"/>
    </location>
</feature>
<feature type="compositionally biased region" description="Polar residues" evidence="2">
    <location>
        <begin position="43"/>
        <end position="56"/>
    </location>
</feature>
<dbReference type="AlphaFoldDB" id="A0A1J1E7M4"/>
<feature type="region of interest" description="Disordered" evidence="2">
    <location>
        <begin position="24"/>
        <end position="61"/>
    </location>
</feature>
<feature type="coiled-coil region" evidence="1">
    <location>
        <begin position="71"/>
        <end position="98"/>
    </location>
</feature>
<feature type="transmembrane region" description="Helical" evidence="3">
    <location>
        <begin position="100"/>
        <end position="121"/>
    </location>
</feature>
<keyword evidence="3" id="KW-1133">Transmembrane helix</keyword>
<dbReference type="KEGG" id="ise:JBKA6_1321"/>
<organism evidence="4 5">
    <name type="scientific">Ichthyobacterium seriolicida</name>
    <dbReference type="NCBI Taxonomy" id="242600"/>
    <lineage>
        <taxon>Bacteria</taxon>
        <taxon>Pseudomonadati</taxon>
        <taxon>Bacteroidota</taxon>
        <taxon>Flavobacteriia</taxon>
        <taxon>Flavobacteriales</taxon>
        <taxon>Ichthyobacteriaceae</taxon>
        <taxon>Ichthyobacterium</taxon>
    </lineage>
</organism>
<evidence type="ECO:0000256" key="3">
    <source>
        <dbReference type="SAM" id="Phobius"/>
    </source>
</evidence>
<evidence type="ECO:0000256" key="2">
    <source>
        <dbReference type="SAM" id="MobiDB-lite"/>
    </source>
</evidence>
<dbReference type="RefSeq" id="WP_096687043.1">
    <property type="nucleotide sequence ID" value="NZ_AP014564.1"/>
</dbReference>
<protein>
    <submittedName>
        <fullName evidence="4">Uncharacterized protein</fullName>
    </submittedName>
</protein>
<evidence type="ECO:0000313" key="5">
    <source>
        <dbReference type="Proteomes" id="UP000243197"/>
    </source>
</evidence>
<reference evidence="4 5" key="1">
    <citation type="submission" date="2014-03" db="EMBL/GenBank/DDBJ databases">
        <title>complete genome sequence of Flavobacteriaceae bacterium JBKA-6.</title>
        <authorList>
            <person name="Takano T."/>
            <person name="Nakamura Y."/>
            <person name="Takuma S."/>
            <person name="Yasuike M."/>
            <person name="Matsuyama T."/>
            <person name="Sakai T."/>
            <person name="Fujiwara A."/>
            <person name="Kimoto K."/>
            <person name="Fukuda Y."/>
            <person name="Kondo H."/>
            <person name="Hirono I."/>
            <person name="Nakayasu C."/>
        </authorList>
    </citation>
    <scope>NUCLEOTIDE SEQUENCE [LARGE SCALE GENOMIC DNA]</scope>
    <source>
        <strain evidence="4 5">JBKA-6</strain>
    </source>
</reference>
<keyword evidence="5" id="KW-1185">Reference proteome</keyword>